<accession>A0A2S8F6M2</accession>
<dbReference type="InterPro" id="IPR051199">
    <property type="entry name" value="LPS_LOS_Heptosyltrfase"/>
</dbReference>
<dbReference type="Pfam" id="PF01075">
    <property type="entry name" value="Glyco_transf_9"/>
    <property type="match status" value="1"/>
</dbReference>
<gene>
    <name evidence="3" type="ORF">C5Y98_27270</name>
</gene>
<sequence length="397" mass="44170">MAPASGIWSVIGSSGFCHRMLLPWRSGCPYDRPRFRADWTRHATKGVVGHMLSPAPRILITRLSALGDTVLTLPVLCALRRAFPAAQIGWVAEPAAAKVLADRTDLNFLFTVEKGWLTKLSEVARLRKALQRHRFEIVIDAQGLTKSAVAGWLSGRTQQVTFTRGESRELAPNLARTRVQPKATYVAHRYLQLLAPLGIENPRLEFQMPYDSIAHDSIAERAKVIRTGRYAVLNVGAGWYSKTWLPGRFGEVAADLFMRYEIPSVLLWGSETEYEYAQQAAQAARSVAPHCVTVLPKLSIAEMKETIRHAKLLISGDTGPLHFGVAMDTPTISLFGVTKAEYYSPNRGIHRTVQNMYDPLSSRKRRRAGNEAMQAIATEDVLRQVDSLLAMRHSKAA</sequence>
<reference evidence="3 4" key="1">
    <citation type="submission" date="2018-02" db="EMBL/GenBank/DDBJ databases">
        <title>Comparative genomes isolates from brazilian mangrove.</title>
        <authorList>
            <person name="Araujo J.E."/>
            <person name="Taketani R.G."/>
            <person name="Silva M.C.P."/>
            <person name="Loureco M.V."/>
            <person name="Andreote F.D."/>
        </authorList>
    </citation>
    <scope>NUCLEOTIDE SEQUENCE [LARGE SCALE GENOMIC DNA]</scope>
    <source>
        <strain evidence="3 4">NAP PRIS-MGV</strain>
    </source>
</reference>
<dbReference type="Gene3D" id="3.40.50.2000">
    <property type="entry name" value="Glycogen Phosphorylase B"/>
    <property type="match status" value="2"/>
</dbReference>
<dbReference type="PANTHER" id="PTHR30160:SF1">
    <property type="entry name" value="LIPOPOLYSACCHARIDE 1,2-N-ACETYLGLUCOSAMINETRANSFERASE-RELATED"/>
    <property type="match status" value="1"/>
</dbReference>
<dbReference type="CDD" id="cd03789">
    <property type="entry name" value="GT9_LPS_heptosyltransferase"/>
    <property type="match status" value="1"/>
</dbReference>
<dbReference type="PANTHER" id="PTHR30160">
    <property type="entry name" value="TETRAACYLDISACCHARIDE 4'-KINASE-RELATED"/>
    <property type="match status" value="1"/>
</dbReference>
<proteinExistence type="predicted"/>
<dbReference type="EMBL" id="PUIB01000027">
    <property type="protein sequence ID" value="PQO27793.1"/>
    <property type="molecule type" value="Genomic_DNA"/>
</dbReference>
<evidence type="ECO:0000256" key="1">
    <source>
        <dbReference type="ARBA" id="ARBA00022676"/>
    </source>
</evidence>
<dbReference type="GO" id="GO:0008713">
    <property type="term" value="F:ADP-heptose-lipopolysaccharide heptosyltransferase activity"/>
    <property type="evidence" value="ECO:0007669"/>
    <property type="project" value="TreeGrafter"/>
</dbReference>
<dbReference type="InterPro" id="IPR002201">
    <property type="entry name" value="Glyco_trans_9"/>
</dbReference>
<dbReference type="SUPFAM" id="SSF53756">
    <property type="entry name" value="UDP-Glycosyltransferase/glycogen phosphorylase"/>
    <property type="match status" value="1"/>
</dbReference>
<keyword evidence="2" id="KW-0808">Transferase</keyword>
<evidence type="ECO:0000313" key="4">
    <source>
        <dbReference type="Proteomes" id="UP000239388"/>
    </source>
</evidence>
<dbReference type="GO" id="GO:0009244">
    <property type="term" value="P:lipopolysaccharide core region biosynthetic process"/>
    <property type="evidence" value="ECO:0007669"/>
    <property type="project" value="TreeGrafter"/>
</dbReference>
<evidence type="ECO:0000256" key="2">
    <source>
        <dbReference type="ARBA" id="ARBA00022679"/>
    </source>
</evidence>
<dbReference type="Proteomes" id="UP000239388">
    <property type="component" value="Unassembled WGS sequence"/>
</dbReference>
<name>A0A2S8F6M2_9BACT</name>
<organism evidence="3 4">
    <name type="scientific">Blastopirellula marina</name>
    <dbReference type="NCBI Taxonomy" id="124"/>
    <lineage>
        <taxon>Bacteria</taxon>
        <taxon>Pseudomonadati</taxon>
        <taxon>Planctomycetota</taxon>
        <taxon>Planctomycetia</taxon>
        <taxon>Pirellulales</taxon>
        <taxon>Pirellulaceae</taxon>
        <taxon>Blastopirellula</taxon>
    </lineage>
</organism>
<dbReference type="AlphaFoldDB" id="A0A2S8F6M2"/>
<dbReference type="GO" id="GO:0005829">
    <property type="term" value="C:cytosol"/>
    <property type="evidence" value="ECO:0007669"/>
    <property type="project" value="TreeGrafter"/>
</dbReference>
<evidence type="ECO:0008006" key="5">
    <source>
        <dbReference type="Google" id="ProtNLM"/>
    </source>
</evidence>
<keyword evidence="1" id="KW-0328">Glycosyltransferase</keyword>
<evidence type="ECO:0000313" key="3">
    <source>
        <dbReference type="EMBL" id="PQO27793.1"/>
    </source>
</evidence>
<protein>
    <recommendedName>
        <fullName evidence="5">Glycosyl transferase family 9</fullName>
    </recommendedName>
</protein>
<comment type="caution">
    <text evidence="3">The sequence shown here is derived from an EMBL/GenBank/DDBJ whole genome shotgun (WGS) entry which is preliminary data.</text>
</comment>